<evidence type="ECO:0000256" key="1">
    <source>
        <dbReference type="SAM" id="MobiDB-lite"/>
    </source>
</evidence>
<evidence type="ECO:0000256" key="2">
    <source>
        <dbReference type="SAM" id="Phobius"/>
    </source>
</evidence>
<feature type="compositionally biased region" description="Basic and acidic residues" evidence="1">
    <location>
        <begin position="406"/>
        <end position="421"/>
    </location>
</feature>
<name>A0A1G8Y3P7_9BACI</name>
<feature type="transmembrane region" description="Helical" evidence="2">
    <location>
        <begin position="278"/>
        <end position="303"/>
    </location>
</feature>
<keyword evidence="2" id="KW-0472">Membrane</keyword>
<sequence>MDNGTYDINQESIQFPPVEGNNHTSFHARMHTSSITLGLVPAPDLAEDIANKLVKELPGYLPRYVDSTVPWEVEIVTDPLTGSTADASELMEETIACKKRQRWDYAICITDLPIFKDKRLVVAEASASQHAAWISLPALGASPMIRRVQEAITQLTNEMYHGSSETAREHQQKKFKNSNRRYSKLRLKGARQLVGERLHERLSPIRRATLEKDADITVHYTVDSKISGGWRMLTGMVRANRPWTIFPAFKRVIAAAFATGAYGLIFPTLWQLSGAYEYYRFILLMATAVTAMVAWIIVVHGLWEKTDHARSPYIAKLYNLATILTLSIAVLFYYGVLFILFLLAVIIFVPASMLESQIGAQVNLSSYVSLAWLASSVATIVGALGAALESEETVRNATYGYRQRRRSEEKDKEKEENHRMQ</sequence>
<proteinExistence type="predicted"/>
<evidence type="ECO:0000313" key="3">
    <source>
        <dbReference type="EMBL" id="SDJ97458.1"/>
    </source>
</evidence>
<keyword evidence="2" id="KW-1133">Transmembrane helix</keyword>
<accession>A0A1G8Y3P7</accession>
<reference evidence="3 4" key="1">
    <citation type="submission" date="2016-10" db="EMBL/GenBank/DDBJ databases">
        <authorList>
            <person name="de Groot N.N."/>
        </authorList>
    </citation>
    <scope>NUCLEOTIDE SEQUENCE [LARGE SCALE GENOMIC DNA]</scope>
    <source>
        <strain evidence="3 4">CGMCC 1.6502</strain>
    </source>
</reference>
<dbReference type="AlphaFoldDB" id="A0A1G8Y3P7"/>
<feature type="transmembrane region" description="Helical" evidence="2">
    <location>
        <begin position="369"/>
        <end position="388"/>
    </location>
</feature>
<keyword evidence="4" id="KW-1185">Reference proteome</keyword>
<dbReference type="Proteomes" id="UP000198694">
    <property type="component" value="Unassembled WGS sequence"/>
</dbReference>
<dbReference type="EMBL" id="FNFL01000002">
    <property type="protein sequence ID" value="SDJ97458.1"/>
    <property type="molecule type" value="Genomic_DNA"/>
</dbReference>
<organism evidence="3 4">
    <name type="scientific">Sediminibacillus albus</name>
    <dbReference type="NCBI Taxonomy" id="407036"/>
    <lineage>
        <taxon>Bacteria</taxon>
        <taxon>Bacillati</taxon>
        <taxon>Bacillota</taxon>
        <taxon>Bacilli</taxon>
        <taxon>Bacillales</taxon>
        <taxon>Bacillaceae</taxon>
        <taxon>Sediminibacillus</taxon>
    </lineage>
</organism>
<feature type="transmembrane region" description="Helical" evidence="2">
    <location>
        <begin position="252"/>
        <end position="272"/>
    </location>
</feature>
<evidence type="ECO:0008006" key="5">
    <source>
        <dbReference type="Google" id="ProtNLM"/>
    </source>
</evidence>
<feature type="transmembrane region" description="Helical" evidence="2">
    <location>
        <begin position="323"/>
        <end position="349"/>
    </location>
</feature>
<dbReference type="OrthoDB" id="8477132at2"/>
<dbReference type="RefSeq" id="WP_093212453.1">
    <property type="nucleotide sequence ID" value="NZ_FNFL01000002.1"/>
</dbReference>
<evidence type="ECO:0000313" key="4">
    <source>
        <dbReference type="Proteomes" id="UP000198694"/>
    </source>
</evidence>
<dbReference type="STRING" id="407036.SAMN05216243_1389"/>
<protein>
    <recommendedName>
        <fullName evidence="5">5,10-methylene-tetrahydrofolate dehydrogenase</fullName>
    </recommendedName>
</protein>
<feature type="region of interest" description="Disordered" evidence="1">
    <location>
        <begin position="399"/>
        <end position="421"/>
    </location>
</feature>
<gene>
    <name evidence="3" type="ORF">SAMN05216243_1389</name>
</gene>
<keyword evidence="2" id="KW-0812">Transmembrane</keyword>